<dbReference type="InterPro" id="IPR003594">
    <property type="entry name" value="HATPase_dom"/>
</dbReference>
<evidence type="ECO:0000256" key="1">
    <source>
        <dbReference type="ARBA" id="ARBA00000085"/>
    </source>
</evidence>
<comment type="subcellular location">
    <subcellularLocation>
        <location evidence="2">Cell membrane</location>
    </subcellularLocation>
</comment>
<dbReference type="InterPro" id="IPR005467">
    <property type="entry name" value="His_kinase_dom"/>
</dbReference>
<dbReference type="InterPro" id="IPR050351">
    <property type="entry name" value="BphY/WalK/GraS-like"/>
</dbReference>
<organism evidence="12 13">
    <name type="scientific">Agromyces luteolus</name>
    <dbReference type="NCBI Taxonomy" id="88373"/>
    <lineage>
        <taxon>Bacteria</taxon>
        <taxon>Bacillati</taxon>
        <taxon>Actinomycetota</taxon>
        <taxon>Actinomycetes</taxon>
        <taxon>Micrococcales</taxon>
        <taxon>Microbacteriaceae</taxon>
        <taxon>Agromyces</taxon>
    </lineage>
</organism>
<evidence type="ECO:0000313" key="12">
    <source>
        <dbReference type="EMBL" id="MUN07169.1"/>
    </source>
</evidence>
<dbReference type="Proteomes" id="UP000480122">
    <property type="component" value="Unassembled WGS sequence"/>
</dbReference>
<dbReference type="PRINTS" id="PR00344">
    <property type="entry name" value="BCTRLSENSOR"/>
</dbReference>
<comment type="caution">
    <text evidence="12">The sequence shown here is derived from an EMBL/GenBank/DDBJ whole genome shotgun (WGS) entry which is preliminary data.</text>
</comment>
<dbReference type="Gene3D" id="3.30.565.10">
    <property type="entry name" value="Histidine kinase-like ATPase, C-terminal domain"/>
    <property type="match status" value="1"/>
</dbReference>
<reference evidence="12 13" key="1">
    <citation type="submission" date="2019-11" db="EMBL/GenBank/DDBJ databases">
        <title>Agromyces kandeliae sp. nov., isolated from mangrove soil.</title>
        <authorList>
            <person name="Wang R."/>
        </authorList>
    </citation>
    <scope>NUCLEOTIDE SEQUENCE [LARGE SCALE GENOMIC DNA]</scope>
    <source>
        <strain evidence="12 13">JCM 11431</strain>
    </source>
</reference>
<proteinExistence type="predicted"/>
<protein>
    <recommendedName>
        <fullName evidence="8">Sensor-like histidine kinase SenX3</fullName>
        <ecNumber evidence="3">2.7.13.3</ecNumber>
    </recommendedName>
</protein>
<dbReference type="SMART" id="SM00388">
    <property type="entry name" value="HisKA"/>
    <property type="match status" value="1"/>
</dbReference>
<keyword evidence="6 12" id="KW-0418">Kinase</keyword>
<evidence type="ECO:0000256" key="5">
    <source>
        <dbReference type="ARBA" id="ARBA00022679"/>
    </source>
</evidence>
<dbReference type="EC" id="2.7.13.3" evidence="3"/>
<evidence type="ECO:0000256" key="3">
    <source>
        <dbReference type="ARBA" id="ARBA00012438"/>
    </source>
</evidence>
<evidence type="ECO:0000259" key="11">
    <source>
        <dbReference type="PROSITE" id="PS50109"/>
    </source>
</evidence>
<dbReference type="OrthoDB" id="9813151at2"/>
<dbReference type="EMBL" id="WODA01000016">
    <property type="protein sequence ID" value="MUN07169.1"/>
    <property type="molecule type" value="Genomic_DNA"/>
</dbReference>
<dbReference type="GO" id="GO:0016036">
    <property type="term" value="P:cellular response to phosphate starvation"/>
    <property type="evidence" value="ECO:0007669"/>
    <property type="project" value="TreeGrafter"/>
</dbReference>
<evidence type="ECO:0000256" key="4">
    <source>
        <dbReference type="ARBA" id="ARBA00022553"/>
    </source>
</evidence>
<dbReference type="PANTHER" id="PTHR45453">
    <property type="entry name" value="PHOSPHATE REGULON SENSOR PROTEIN PHOR"/>
    <property type="match status" value="1"/>
</dbReference>
<dbReference type="GO" id="GO:0004721">
    <property type="term" value="F:phosphoprotein phosphatase activity"/>
    <property type="evidence" value="ECO:0007669"/>
    <property type="project" value="TreeGrafter"/>
</dbReference>
<dbReference type="Gene3D" id="1.10.287.130">
    <property type="match status" value="1"/>
</dbReference>
<gene>
    <name evidence="12" type="ORF">GLX25_08560</name>
</gene>
<feature type="domain" description="Histidine kinase" evidence="11">
    <location>
        <begin position="157"/>
        <end position="373"/>
    </location>
</feature>
<dbReference type="InterPro" id="IPR036890">
    <property type="entry name" value="HATPase_C_sf"/>
</dbReference>
<feature type="region of interest" description="Disordered" evidence="9">
    <location>
        <begin position="371"/>
        <end position="416"/>
    </location>
</feature>
<dbReference type="RefSeq" id="WP_155842091.1">
    <property type="nucleotide sequence ID" value="NZ_BAAAIA010000005.1"/>
</dbReference>
<dbReference type="InterPro" id="IPR036097">
    <property type="entry name" value="HisK_dim/P_sf"/>
</dbReference>
<keyword evidence="10" id="KW-0812">Transmembrane</keyword>
<comment type="catalytic activity">
    <reaction evidence="1">
        <text>ATP + protein L-histidine = ADP + protein N-phospho-L-histidine.</text>
        <dbReference type="EC" id="2.7.13.3"/>
    </reaction>
</comment>
<evidence type="ECO:0000313" key="13">
    <source>
        <dbReference type="Proteomes" id="UP000480122"/>
    </source>
</evidence>
<dbReference type="AlphaFoldDB" id="A0A7C9HQU1"/>
<dbReference type="InterPro" id="IPR003661">
    <property type="entry name" value="HisK_dim/P_dom"/>
</dbReference>
<dbReference type="CDD" id="cd00082">
    <property type="entry name" value="HisKA"/>
    <property type="match status" value="1"/>
</dbReference>
<accession>A0A7C9HQU1</accession>
<keyword evidence="4" id="KW-0597">Phosphoprotein</keyword>
<dbReference type="SUPFAM" id="SSF55874">
    <property type="entry name" value="ATPase domain of HSP90 chaperone/DNA topoisomerase II/histidine kinase"/>
    <property type="match status" value="1"/>
</dbReference>
<dbReference type="GO" id="GO:0000155">
    <property type="term" value="F:phosphorelay sensor kinase activity"/>
    <property type="evidence" value="ECO:0007669"/>
    <property type="project" value="InterPro"/>
</dbReference>
<evidence type="ECO:0000256" key="7">
    <source>
        <dbReference type="ARBA" id="ARBA00023012"/>
    </source>
</evidence>
<dbReference type="PANTHER" id="PTHR45453:SF1">
    <property type="entry name" value="PHOSPHATE REGULON SENSOR PROTEIN PHOR"/>
    <property type="match status" value="1"/>
</dbReference>
<keyword evidence="7" id="KW-0902">Two-component regulatory system</keyword>
<evidence type="ECO:0000256" key="10">
    <source>
        <dbReference type="SAM" id="Phobius"/>
    </source>
</evidence>
<dbReference type="SUPFAM" id="SSF47384">
    <property type="entry name" value="Homodimeric domain of signal transducing histidine kinase"/>
    <property type="match status" value="1"/>
</dbReference>
<keyword evidence="5" id="KW-0808">Transferase</keyword>
<evidence type="ECO:0000256" key="8">
    <source>
        <dbReference type="ARBA" id="ARBA00039401"/>
    </source>
</evidence>
<dbReference type="InterPro" id="IPR004358">
    <property type="entry name" value="Sig_transdc_His_kin-like_C"/>
</dbReference>
<evidence type="ECO:0000256" key="2">
    <source>
        <dbReference type="ARBA" id="ARBA00004236"/>
    </source>
</evidence>
<dbReference type="SMART" id="SM00387">
    <property type="entry name" value="HATPase_c"/>
    <property type="match status" value="1"/>
</dbReference>
<dbReference type="CDD" id="cd00075">
    <property type="entry name" value="HATPase"/>
    <property type="match status" value="1"/>
</dbReference>
<keyword evidence="10" id="KW-0472">Membrane</keyword>
<sequence length="416" mass="44628">MDSTWSVLVALTFGILLGAGFTVVLHMAERRGQSAARVVAPTIPDGVDQVLDVLESAGVVLDPSNNVLRASPGALAMGLVRNQMLAHAELVDLVSRVRRTGEPVALEIELPRGPFGDATMRLQVRVARLGTRFVLLLADDRTEAHRLDEVRRDFIANISHELKTPIASVSLLAEALDQAADEPEQVRRFADRLGVESTRLAHITSEVIELSRLQARDALRRDELVDIDRVVAAAVDQNRVVAAARGIDVAARAKSRAEVYGDEALLVVALHNLISNAIGYSSEGGRVGVGAIVDGDAVEISVADQGIGIAPEDIDRVFERFYRVDQARSRNTGGSGLGLSIVKHTVQNHGGDVRVWSRPGRGSTFTIRLPLAERPISREPADDAEPASDAPVPVAEDTKTRIAAALPAAPSRGDRE</sequence>
<dbReference type="PROSITE" id="PS50109">
    <property type="entry name" value="HIS_KIN"/>
    <property type="match status" value="1"/>
</dbReference>
<name>A0A7C9HQU1_9MICO</name>
<feature type="transmembrane region" description="Helical" evidence="10">
    <location>
        <begin position="6"/>
        <end position="28"/>
    </location>
</feature>
<keyword evidence="10" id="KW-1133">Transmembrane helix</keyword>
<dbReference type="FunFam" id="3.30.565.10:FF:000006">
    <property type="entry name" value="Sensor histidine kinase WalK"/>
    <property type="match status" value="1"/>
</dbReference>
<keyword evidence="13" id="KW-1185">Reference proteome</keyword>
<evidence type="ECO:0000256" key="9">
    <source>
        <dbReference type="SAM" id="MobiDB-lite"/>
    </source>
</evidence>
<dbReference type="GO" id="GO:0005886">
    <property type="term" value="C:plasma membrane"/>
    <property type="evidence" value="ECO:0007669"/>
    <property type="project" value="UniProtKB-SubCell"/>
</dbReference>
<dbReference type="Pfam" id="PF02518">
    <property type="entry name" value="HATPase_c"/>
    <property type="match status" value="1"/>
</dbReference>
<dbReference type="Pfam" id="PF00512">
    <property type="entry name" value="HisKA"/>
    <property type="match status" value="1"/>
</dbReference>
<evidence type="ECO:0000256" key="6">
    <source>
        <dbReference type="ARBA" id="ARBA00022777"/>
    </source>
</evidence>